<feature type="transmembrane region" description="Helical" evidence="13">
    <location>
        <begin position="50"/>
        <end position="68"/>
    </location>
</feature>
<accession>A0ABN6MTW5</accession>
<dbReference type="Pfam" id="PF06832">
    <property type="entry name" value="BiPBP_C"/>
    <property type="match status" value="1"/>
</dbReference>
<protein>
    <recommendedName>
        <fullName evidence="10">peptidoglycan glycosyltransferase</fullName>
        <ecNumber evidence="10">2.4.99.28</ecNumber>
    </recommendedName>
</protein>
<dbReference type="Proteomes" id="UP001162891">
    <property type="component" value="Chromosome"/>
</dbReference>
<dbReference type="PANTHER" id="PTHR32282">
    <property type="entry name" value="BINDING PROTEIN TRANSPEPTIDASE, PUTATIVE-RELATED"/>
    <property type="match status" value="1"/>
</dbReference>
<dbReference type="PANTHER" id="PTHR32282:SF15">
    <property type="entry name" value="PENICILLIN-BINDING PROTEIN 1C"/>
    <property type="match status" value="1"/>
</dbReference>
<keyword evidence="9" id="KW-0511">Multifunctional enzyme</keyword>
<feature type="domain" description="Penicillin-binding protein transpeptidase" evidence="14">
    <location>
        <begin position="348"/>
        <end position="615"/>
    </location>
</feature>
<keyword evidence="7" id="KW-0808">Transferase</keyword>
<evidence type="ECO:0000256" key="10">
    <source>
        <dbReference type="ARBA" id="ARBA00044770"/>
    </source>
</evidence>
<evidence type="ECO:0000256" key="8">
    <source>
        <dbReference type="ARBA" id="ARBA00022801"/>
    </source>
</evidence>
<evidence type="ECO:0000256" key="11">
    <source>
        <dbReference type="ARBA" id="ARBA00049902"/>
    </source>
</evidence>
<evidence type="ECO:0000259" key="16">
    <source>
        <dbReference type="Pfam" id="PF06832"/>
    </source>
</evidence>
<dbReference type="InterPro" id="IPR009647">
    <property type="entry name" value="PBP_C"/>
</dbReference>
<dbReference type="EMBL" id="AP025591">
    <property type="protein sequence ID" value="BDG03198.1"/>
    <property type="molecule type" value="Genomic_DNA"/>
</dbReference>
<evidence type="ECO:0000256" key="7">
    <source>
        <dbReference type="ARBA" id="ARBA00022679"/>
    </source>
</evidence>
<dbReference type="InterPro" id="IPR001264">
    <property type="entry name" value="Glyco_trans_51"/>
</dbReference>
<feature type="region of interest" description="Disordered" evidence="12">
    <location>
        <begin position="19"/>
        <end position="46"/>
    </location>
</feature>
<comment type="pathway">
    <text evidence="1">Cell wall biogenesis; peptidoglycan biosynthesis.</text>
</comment>
<evidence type="ECO:0000313" key="17">
    <source>
        <dbReference type="EMBL" id="BDG03198.1"/>
    </source>
</evidence>
<feature type="domain" description="Glycosyl transferase family 51" evidence="15">
    <location>
        <begin position="110"/>
        <end position="266"/>
    </location>
</feature>
<dbReference type="EC" id="2.4.99.28" evidence="10"/>
<dbReference type="InterPro" id="IPR023346">
    <property type="entry name" value="Lysozyme-like_dom_sf"/>
</dbReference>
<comment type="similarity">
    <text evidence="3">In the N-terminal section; belongs to the glycosyltransferase 51 family.</text>
</comment>
<comment type="catalytic activity">
    <reaction evidence="11">
        <text>[GlcNAc-(1-&gt;4)-Mur2Ac(oyl-L-Ala-gamma-D-Glu-L-Lys-D-Ala-D-Ala)](n)-di-trans,octa-cis-undecaprenyl diphosphate + beta-D-GlcNAc-(1-&gt;4)-Mur2Ac(oyl-L-Ala-gamma-D-Glu-L-Lys-D-Ala-D-Ala)-di-trans,octa-cis-undecaprenyl diphosphate = [GlcNAc-(1-&gt;4)-Mur2Ac(oyl-L-Ala-gamma-D-Glu-L-Lys-D-Ala-D-Ala)](n+1)-di-trans,octa-cis-undecaprenyl diphosphate + di-trans,octa-cis-undecaprenyl diphosphate + H(+)</text>
        <dbReference type="Rhea" id="RHEA:23708"/>
        <dbReference type="Rhea" id="RHEA-COMP:9602"/>
        <dbReference type="Rhea" id="RHEA-COMP:9603"/>
        <dbReference type="ChEBI" id="CHEBI:15378"/>
        <dbReference type="ChEBI" id="CHEBI:58405"/>
        <dbReference type="ChEBI" id="CHEBI:60033"/>
        <dbReference type="ChEBI" id="CHEBI:78435"/>
        <dbReference type="EC" id="2.4.99.28"/>
    </reaction>
</comment>
<keyword evidence="13" id="KW-0472">Membrane</keyword>
<dbReference type="SUPFAM" id="SSF56601">
    <property type="entry name" value="beta-lactamase/transpeptidase-like"/>
    <property type="match status" value="1"/>
</dbReference>
<keyword evidence="18" id="KW-1185">Reference proteome</keyword>
<dbReference type="Pfam" id="PF00912">
    <property type="entry name" value="Transgly"/>
    <property type="match status" value="1"/>
</dbReference>
<evidence type="ECO:0000256" key="5">
    <source>
        <dbReference type="ARBA" id="ARBA00022670"/>
    </source>
</evidence>
<evidence type="ECO:0000256" key="2">
    <source>
        <dbReference type="ARBA" id="ARBA00007090"/>
    </source>
</evidence>
<keyword evidence="5" id="KW-0645">Protease</keyword>
<reference evidence="18" key="1">
    <citation type="journal article" date="2022" name="Int. J. Syst. Evol. Microbiol.">
        <title>Anaeromyxobacter oryzae sp. nov., Anaeromyxobacter diazotrophicus sp. nov. and Anaeromyxobacter paludicola sp. nov., isolated from paddy soils.</title>
        <authorList>
            <person name="Itoh H."/>
            <person name="Xu Z."/>
            <person name="Mise K."/>
            <person name="Masuda Y."/>
            <person name="Ushijima N."/>
            <person name="Hayakawa C."/>
            <person name="Shiratori Y."/>
            <person name="Senoo K."/>
        </authorList>
    </citation>
    <scope>NUCLEOTIDE SEQUENCE [LARGE SCALE GENOMIC DNA]</scope>
    <source>
        <strain evidence="18">Red232</strain>
    </source>
</reference>
<evidence type="ECO:0000256" key="13">
    <source>
        <dbReference type="SAM" id="Phobius"/>
    </source>
</evidence>
<feature type="domain" description="Penicillin-binding C-terminal" evidence="16">
    <location>
        <begin position="737"/>
        <end position="806"/>
    </location>
</feature>
<keyword evidence="4" id="KW-0121">Carboxypeptidase</keyword>
<evidence type="ECO:0000256" key="12">
    <source>
        <dbReference type="SAM" id="MobiDB-lite"/>
    </source>
</evidence>
<dbReference type="RefSeq" id="WP_248360985.1">
    <property type="nucleotide sequence ID" value="NZ_AP025591.1"/>
</dbReference>
<evidence type="ECO:0000259" key="14">
    <source>
        <dbReference type="Pfam" id="PF00905"/>
    </source>
</evidence>
<keyword evidence="6" id="KW-0328">Glycosyltransferase</keyword>
<dbReference type="InterPro" id="IPR036950">
    <property type="entry name" value="PBP_transglycosylase"/>
</dbReference>
<evidence type="ECO:0000256" key="9">
    <source>
        <dbReference type="ARBA" id="ARBA00023268"/>
    </source>
</evidence>
<dbReference type="InterPro" id="IPR050396">
    <property type="entry name" value="Glycosyltr_51/Transpeptidase"/>
</dbReference>
<evidence type="ECO:0000256" key="4">
    <source>
        <dbReference type="ARBA" id="ARBA00022645"/>
    </source>
</evidence>
<proteinExistence type="inferred from homology"/>
<dbReference type="Pfam" id="PF00905">
    <property type="entry name" value="Transpeptidase"/>
    <property type="match status" value="1"/>
</dbReference>
<dbReference type="InterPro" id="IPR001460">
    <property type="entry name" value="PCN-bd_Tpept"/>
</dbReference>
<dbReference type="SUPFAM" id="SSF53955">
    <property type="entry name" value="Lysozyme-like"/>
    <property type="match status" value="1"/>
</dbReference>
<organism evidence="17 18">
    <name type="scientific">Anaeromyxobacter oryzae</name>
    <dbReference type="NCBI Taxonomy" id="2918170"/>
    <lineage>
        <taxon>Bacteria</taxon>
        <taxon>Pseudomonadati</taxon>
        <taxon>Myxococcota</taxon>
        <taxon>Myxococcia</taxon>
        <taxon>Myxococcales</taxon>
        <taxon>Cystobacterineae</taxon>
        <taxon>Anaeromyxobacteraceae</taxon>
        <taxon>Anaeromyxobacter</taxon>
    </lineage>
</organism>
<evidence type="ECO:0000256" key="1">
    <source>
        <dbReference type="ARBA" id="ARBA00004752"/>
    </source>
</evidence>
<sequence>MGWWSFRRWWRAGASDTATPAASVLPSPPPGERVPSRSRPPTAPRRRPRVVLAVAVAFAVTLALAITTDLHGDLARPRPSRLYLDRRGEFLAELPGDGDVLGAWPLPAVLPDRIVRATLETEDRRFFDHPGVSLRSLARAAWQDLRAREIVSGGSTVAMQTARLQSPGRRTILRKAKEAIEALLLVRRHGHDAVLRQYLTLAPYGHRVRGVARASRLYFAKPVEDLSWAQAAFIAALPQAPGRMDPYDPDGLARATRRAHRILRTLRARGVIDDDALAQALHADLGLAARPRRDPAALHAVLALEAAGASARAAAVVTTTLDLELQRIAARAVADGVAALRDLDASNGAALVVDPEDGSVLAQVGSADYFDAEARGAIDFTRVPRSPGSALKPFVYALALASGRATAATELEDTPLDVVSEGGAFLPENANHAWFGPMLLRPALANSRNIPALRLAAEVGPDRIQALLAKAGLAAAEKAPQGLGIAIGTLPASLEELAQAYLLLARGGTAIPLRRLADAPAGAPRRLLPEAAARLVADILSDPEARRPTFPPGGPLDYPYAVAVKTGTSQGFRDAWAIAVSDRLVVAVWVGNHDRRRMNAVTGQAGAAPIAHAILDATMPLRAPHRLVAMAPAPTPGAVVRTVCALSGRLAGKDCPHARAEVFLPGTEPTDACPWHRPVAVDARNGLRATASCPPRFVVSRRLLDLPERYAGWARAQRLPVAPLQESPLCPRWAVAPAVAVLEPRAGARYLLDPDAPRESATIRLAARVVPADEPVVFLVDGVPVATVPWPHEFRWTATPGAHVVSAALARRAVTSRGVPITVGD</sequence>
<gene>
    <name evidence="17" type="ORF">AMOR_21940</name>
</gene>
<evidence type="ECO:0000259" key="15">
    <source>
        <dbReference type="Pfam" id="PF00912"/>
    </source>
</evidence>
<name>A0ABN6MTW5_9BACT</name>
<keyword evidence="8" id="KW-0378">Hydrolase</keyword>
<dbReference type="Gene3D" id="3.40.710.10">
    <property type="entry name" value="DD-peptidase/beta-lactamase superfamily"/>
    <property type="match status" value="1"/>
</dbReference>
<evidence type="ECO:0000256" key="6">
    <source>
        <dbReference type="ARBA" id="ARBA00022676"/>
    </source>
</evidence>
<keyword evidence="13" id="KW-1133">Transmembrane helix</keyword>
<evidence type="ECO:0000256" key="3">
    <source>
        <dbReference type="ARBA" id="ARBA00007739"/>
    </source>
</evidence>
<evidence type="ECO:0000313" key="18">
    <source>
        <dbReference type="Proteomes" id="UP001162891"/>
    </source>
</evidence>
<comment type="similarity">
    <text evidence="2">In the C-terminal section; belongs to the transpeptidase family.</text>
</comment>
<dbReference type="Gene3D" id="1.10.3810.10">
    <property type="entry name" value="Biosynthetic peptidoglycan transglycosylase-like"/>
    <property type="match status" value="1"/>
</dbReference>
<keyword evidence="13" id="KW-0812">Transmembrane</keyword>
<dbReference type="InterPro" id="IPR012338">
    <property type="entry name" value="Beta-lactam/transpept-like"/>
</dbReference>